<protein>
    <recommendedName>
        <fullName evidence="3">Strictosidine synthase conserved region domain-containing protein</fullName>
    </recommendedName>
</protein>
<dbReference type="InterPro" id="IPR011042">
    <property type="entry name" value="6-blade_b-propeller_TolB-like"/>
</dbReference>
<dbReference type="OrthoDB" id="6950397at2"/>
<evidence type="ECO:0008006" key="3">
    <source>
        <dbReference type="Google" id="ProtNLM"/>
    </source>
</evidence>
<dbReference type="SUPFAM" id="SSF101898">
    <property type="entry name" value="NHL repeat"/>
    <property type="match status" value="1"/>
</dbReference>
<keyword evidence="2" id="KW-1185">Reference proteome</keyword>
<organism evidence="1 2">
    <name type="scientific">Pseudomonas spelaei</name>
    <dbReference type="NCBI Taxonomy" id="1055469"/>
    <lineage>
        <taxon>Bacteria</taxon>
        <taxon>Pseudomonadati</taxon>
        <taxon>Pseudomonadota</taxon>
        <taxon>Gammaproteobacteria</taxon>
        <taxon>Pseudomonadales</taxon>
        <taxon>Pseudomonadaceae</taxon>
        <taxon>Pseudomonas</taxon>
    </lineage>
</organism>
<evidence type="ECO:0000313" key="2">
    <source>
        <dbReference type="Proteomes" id="UP000438196"/>
    </source>
</evidence>
<accession>A0A6I3WHN2</accession>
<comment type="caution">
    <text evidence="1">The sequence shown here is derived from an EMBL/GenBank/DDBJ whole genome shotgun (WGS) entry which is preliminary data.</text>
</comment>
<proteinExistence type="predicted"/>
<dbReference type="Gene3D" id="2.120.10.30">
    <property type="entry name" value="TolB, C-terminal domain"/>
    <property type="match status" value="1"/>
</dbReference>
<dbReference type="EMBL" id="WNNK01000019">
    <property type="protein sequence ID" value="MUF06759.1"/>
    <property type="molecule type" value="Genomic_DNA"/>
</dbReference>
<dbReference type="AlphaFoldDB" id="A0A6I3WHN2"/>
<evidence type="ECO:0000313" key="1">
    <source>
        <dbReference type="EMBL" id="MUF06759.1"/>
    </source>
</evidence>
<gene>
    <name evidence="1" type="ORF">GNF76_20595</name>
</gene>
<reference evidence="1 2" key="1">
    <citation type="submission" date="2019-11" db="EMBL/GenBank/DDBJ databases">
        <title>Pseudomonas karstica sp. nov. and Pseudomonas spelaei sp. nov. from karst caves.</title>
        <authorList>
            <person name="Zeman M."/>
        </authorList>
    </citation>
    <scope>NUCLEOTIDE SEQUENCE [LARGE SCALE GENOMIC DNA]</scope>
    <source>
        <strain evidence="1 2">CCM 7893</strain>
    </source>
</reference>
<dbReference type="Proteomes" id="UP000438196">
    <property type="component" value="Unassembled WGS sequence"/>
</dbReference>
<name>A0A6I3WHN2_9PSED</name>
<sequence>MGFFTWQSFYPVQASDDWRYHVLHRDVAKAASLAPMLDGSLMVSQELNKGLGSIVRIHPDGKREVVVGNLSKPDGLVPTQGGWAFSQEVGDAPVSLLKDGSVTALFKGENVQGLWDDGEYLYAIEDRKEGGRILRYGWSDQALTVLRDQLNEGESITRCTDGRLLYTEKKKGVVRELTEDGSDPVVLSNLNKPTFLMCDERGLWINEDSTHRARLLLIDKQGHQQTILSFLKAPQSIVRTAKGTYLLAEGGRNRILELVPASL</sequence>